<dbReference type="GO" id="GO:0008270">
    <property type="term" value="F:zinc ion binding"/>
    <property type="evidence" value="ECO:0007669"/>
    <property type="project" value="UniProtKB-KW"/>
</dbReference>
<dbReference type="Proteomes" id="UP001501920">
    <property type="component" value="Chromosome 1"/>
</dbReference>
<feature type="domain" description="SAND" evidence="12">
    <location>
        <begin position="330"/>
        <end position="423"/>
    </location>
</feature>
<dbReference type="OrthoDB" id="1870062at2759"/>
<feature type="domain" description="PHD-type" evidence="11">
    <location>
        <begin position="447"/>
        <end position="495"/>
    </location>
</feature>
<evidence type="ECO:0000313" key="15">
    <source>
        <dbReference type="Proteomes" id="UP001501920"/>
    </source>
</evidence>
<feature type="domain" description="Bromo" evidence="10">
    <location>
        <begin position="542"/>
        <end position="600"/>
    </location>
</feature>
<evidence type="ECO:0000256" key="2">
    <source>
        <dbReference type="ARBA" id="ARBA00022723"/>
    </source>
</evidence>
<dbReference type="InterPro" id="IPR004865">
    <property type="entry name" value="HSR_dom"/>
</dbReference>
<dbReference type="STRING" id="42514.ENSPNAP00000007952"/>
<dbReference type="AlphaFoldDB" id="A0A3B4C7S4"/>
<dbReference type="InterPro" id="IPR043563">
    <property type="entry name" value="Sp110/Sp140/Sp140L-like"/>
</dbReference>
<evidence type="ECO:0000256" key="3">
    <source>
        <dbReference type="ARBA" id="ARBA00022771"/>
    </source>
</evidence>
<accession>A0A3B4C7S4</accession>
<dbReference type="SUPFAM" id="SSF47370">
    <property type="entry name" value="Bromodomain"/>
    <property type="match status" value="1"/>
</dbReference>
<feature type="compositionally biased region" description="Acidic residues" evidence="9">
    <location>
        <begin position="313"/>
        <end position="339"/>
    </location>
</feature>
<evidence type="ECO:0000313" key="14">
    <source>
        <dbReference type="Ensembl" id="ENSPNAP00000007952.1"/>
    </source>
</evidence>
<dbReference type="FunFam" id="3.10.390.10:FF:000004">
    <property type="entry name" value="Deformed epidermal autoregulatory factor 1"/>
    <property type="match status" value="1"/>
</dbReference>
<dbReference type="Ensembl" id="ENSPNAT00000000981.2">
    <property type="protein sequence ID" value="ENSPNAP00000007952.1"/>
    <property type="gene ID" value="ENSPNAG00000006416.2"/>
</dbReference>
<dbReference type="GO" id="GO:0003677">
    <property type="term" value="F:DNA binding"/>
    <property type="evidence" value="ECO:0007669"/>
    <property type="project" value="InterPro"/>
</dbReference>
<dbReference type="Pfam" id="PF03172">
    <property type="entry name" value="HSR"/>
    <property type="match status" value="1"/>
</dbReference>
<evidence type="ECO:0000256" key="9">
    <source>
        <dbReference type="SAM" id="MobiDB-lite"/>
    </source>
</evidence>
<name>A0A3B4C7S4_PYGNA</name>
<dbReference type="InterPro" id="IPR019787">
    <property type="entry name" value="Znf_PHD-finger"/>
</dbReference>
<dbReference type="PANTHER" id="PTHR46386:SF1">
    <property type="entry name" value="NUCLEAR BODY PROTEIN SP140-LIKE PROTEIN"/>
    <property type="match status" value="1"/>
</dbReference>
<feature type="region of interest" description="Disordered" evidence="9">
    <location>
        <begin position="290"/>
        <end position="348"/>
    </location>
</feature>
<dbReference type="SMART" id="SM00249">
    <property type="entry name" value="PHD"/>
    <property type="match status" value="1"/>
</dbReference>
<dbReference type="GO" id="GO:0000981">
    <property type="term" value="F:DNA-binding transcription factor activity, RNA polymerase II-specific"/>
    <property type="evidence" value="ECO:0007669"/>
    <property type="project" value="TreeGrafter"/>
</dbReference>
<reference evidence="14" key="3">
    <citation type="submission" date="2025-09" db="UniProtKB">
        <authorList>
            <consortium name="Ensembl"/>
        </authorList>
    </citation>
    <scope>IDENTIFICATION</scope>
</reference>
<dbReference type="RefSeq" id="XP_017572834.1">
    <property type="nucleotide sequence ID" value="XM_017717345.2"/>
</dbReference>
<dbReference type="CDD" id="cd15541">
    <property type="entry name" value="PHD_TIF1_like"/>
    <property type="match status" value="1"/>
</dbReference>
<keyword evidence="2" id="KW-0479">Metal-binding</keyword>
<dbReference type="SMART" id="SM00297">
    <property type="entry name" value="BROMO"/>
    <property type="match status" value="1"/>
</dbReference>
<dbReference type="InterPro" id="IPR000770">
    <property type="entry name" value="SAND_dom"/>
</dbReference>
<organism evidence="14 15">
    <name type="scientific">Pygocentrus nattereri</name>
    <name type="common">Red-bellied piranha</name>
    <dbReference type="NCBI Taxonomy" id="42514"/>
    <lineage>
        <taxon>Eukaryota</taxon>
        <taxon>Metazoa</taxon>
        <taxon>Chordata</taxon>
        <taxon>Craniata</taxon>
        <taxon>Vertebrata</taxon>
        <taxon>Euteleostomi</taxon>
        <taxon>Actinopterygii</taxon>
        <taxon>Neopterygii</taxon>
        <taxon>Teleostei</taxon>
        <taxon>Ostariophysi</taxon>
        <taxon>Characiformes</taxon>
        <taxon>Characoidei</taxon>
        <taxon>Pygocentrus</taxon>
    </lineage>
</organism>
<dbReference type="CTD" id="796843"/>
<feature type="domain" description="HSR" evidence="13">
    <location>
        <begin position="1"/>
        <end position="115"/>
    </location>
</feature>
<dbReference type="PRINTS" id="PR00503">
    <property type="entry name" value="BROMODOMAIN"/>
</dbReference>
<keyword evidence="3 8" id="KW-0863">Zinc-finger</keyword>
<dbReference type="SUPFAM" id="SSF57903">
    <property type="entry name" value="FYVE/PHD zinc finger"/>
    <property type="match status" value="1"/>
</dbReference>
<dbReference type="GeneID" id="108439127"/>
<keyword evidence="5 7" id="KW-0103">Bromodomain</keyword>
<dbReference type="RefSeq" id="XP_037394967.1">
    <property type="nucleotide sequence ID" value="XM_037539070.1"/>
</dbReference>
<evidence type="ECO:0000259" key="10">
    <source>
        <dbReference type="PROSITE" id="PS50014"/>
    </source>
</evidence>
<feature type="compositionally biased region" description="Low complexity" evidence="9">
    <location>
        <begin position="291"/>
        <end position="304"/>
    </location>
</feature>
<dbReference type="PROSITE" id="PS50014">
    <property type="entry name" value="BROMODOMAIN_2"/>
    <property type="match status" value="1"/>
</dbReference>
<dbReference type="InterPro" id="IPR010919">
    <property type="entry name" value="SAND-like_dom_sf"/>
</dbReference>
<keyword evidence="1" id="KW-0597">Phosphoprotein</keyword>
<dbReference type="PROSITE" id="PS50864">
    <property type="entry name" value="SAND"/>
    <property type="match status" value="2"/>
</dbReference>
<protein>
    <recommendedName>
        <fullName evidence="16">SP110 nuclear body protein, tandem duplicate 1</fullName>
    </recommendedName>
</protein>
<evidence type="ECO:0000259" key="12">
    <source>
        <dbReference type="PROSITE" id="PS50864"/>
    </source>
</evidence>
<dbReference type="Gene3D" id="3.10.390.10">
    <property type="entry name" value="SAND domain-like"/>
    <property type="match status" value="2"/>
</dbReference>
<keyword evidence="15" id="KW-1185">Reference proteome</keyword>
<reference evidence="14 15" key="1">
    <citation type="submission" date="2020-10" db="EMBL/GenBank/DDBJ databases">
        <title>Pygocentrus nattereri (red-bellied piranha) genome, fPygNat1, primary haplotype.</title>
        <authorList>
            <person name="Myers G."/>
            <person name="Meyer A."/>
            <person name="Karagic N."/>
            <person name="Pippel M."/>
            <person name="Winkler S."/>
            <person name="Tracey A."/>
            <person name="Wood J."/>
            <person name="Formenti G."/>
            <person name="Howe K."/>
            <person name="Fedrigo O."/>
            <person name="Jarvis E.D."/>
        </authorList>
    </citation>
    <scope>NUCLEOTIDE SEQUENCE [LARGE SCALE GENOMIC DNA]</scope>
</reference>
<keyword evidence="4" id="KW-0862">Zinc</keyword>
<dbReference type="GO" id="GO:0005634">
    <property type="term" value="C:nucleus"/>
    <property type="evidence" value="ECO:0007669"/>
    <property type="project" value="InterPro"/>
</dbReference>
<dbReference type="Gene3D" id="1.20.920.10">
    <property type="entry name" value="Bromodomain-like"/>
    <property type="match status" value="1"/>
</dbReference>
<feature type="compositionally biased region" description="Basic residues" evidence="9">
    <location>
        <begin position="144"/>
        <end position="153"/>
    </location>
</feature>
<evidence type="ECO:0000256" key="7">
    <source>
        <dbReference type="PROSITE-ProRule" id="PRU00035"/>
    </source>
</evidence>
<dbReference type="InterPro" id="IPR011011">
    <property type="entry name" value="Znf_FYVE_PHD"/>
</dbReference>
<dbReference type="InterPro" id="IPR013083">
    <property type="entry name" value="Znf_RING/FYVE/PHD"/>
</dbReference>
<evidence type="ECO:0000256" key="6">
    <source>
        <dbReference type="ARBA" id="ARBA00023242"/>
    </source>
</evidence>
<dbReference type="SMART" id="SM00258">
    <property type="entry name" value="SAND"/>
    <property type="match status" value="2"/>
</dbReference>
<dbReference type="Gene3D" id="3.30.40.10">
    <property type="entry name" value="Zinc/RING finger domain, C3HC4 (zinc finger)"/>
    <property type="match status" value="1"/>
</dbReference>
<dbReference type="GeneTree" id="ENSGT00940000166738"/>
<evidence type="ECO:0000256" key="5">
    <source>
        <dbReference type="ARBA" id="ARBA00023117"/>
    </source>
</evidence>
<dbReference type="InterPro" id="IPR001487">
    <property type="entry name" value="Bromodomain"/>
</dbReference>
<feature type="domain" description="SAND" evidence="12">
    <location>
        <begin position="194"/>
        <end position="272"/>
    </location>
</feature>
<dbReference type="Pfam" id="PF01342">
    <property type="entry name" value="SAND"/>
    <property type="match status" value="2"/>
</dbReference>
<feature type="region of interest" description="Disordered" evidence="9">
    <location>
        <begin position="125"/>
        <end position="187"/>
    </location>
</feature>
<dbReference type="Pfam" id="PF00628">
    <property type="entry name" value="PHD"/>
    <property type="match status" value="1"/>
</dbReference>
<dbReference type="InterPro" id="IPR001965">
    <property type="entry name" value="Znf_PHD"/>
</dbReference>
<dbReference type="InterPro" id="IPR036427">
    <property type="entry name" value="Bromodomain-like_sf"/>
</dbReference>
<evidence type="ECO:0000256" key="1">
    <source>
        <dbReference type="ARBA" id="ARBA00022553"/>
    </source>
</evidence>
<evidence type="ECO:0008006" key="16">
    <source>
        <dbReference type="Google" id="ProtNLM"/>
    </source>
</evidence>
<evidence type="ECO:0000259" key="11">
    <source>
        <dbReference type="PROSITE" id="PS50016"/>
    </source>
</evidence>
<sequence length="630" mass="72838">MGVNVQMDLLDFLTKEELIRFFHCKKTEMSCMEEPNIFLHQLRDHNLVPEKLYKTVVKMRCKEKRKDGVYQILDWLEKERSDSVHLFWTCVFKDHILQKYPVLRLLRNSLMDGSFRVYENLPDPVDQTERESEPIQIEETTAKEKKKGTKRKKSAEETEEDEQPGPSCPSTPKQKKSAKKLVFSTPKKGDKGDIWTYALFKTHLPVTCGDKEGTLYRDKLTKGGKCILSNGRWFTPASFESFAGKGKWKNWKVSIRCQKTPLQKLIKDGHLHSPLKKRRCVKESPKVLFPVSSSESSSPLSESSVEVEHSGEDVLDEQIEEEEDESGEEEEDDEAEEGEIGPVDPSLFQTPSLPVNCGSVSGVLYKCRFASGSRSKSIRTEERWFTPEEFVKQELTLIDGHWKKDIQCHGKTLNYLLKKKILSIHSLLCKCSLCISKDQDQQHQDNDDVCFICNTEGDLLCCDECPRAFHNHCHLPAVEDDSLGEKWVCTFCVLKTNQGWWQPTQMTKEEVLGSSISQYILHCEYLLLCMYKDDIEHVFTGDPTETISGYSRVIPNPMWLDRVKTKLQNKQYKTLGQFVSDVRLIFHNCHMFNKDPHRTTTEQSNDVFDKLGSRLEEVFEKEFQTIFDIH</sequence>
<dbReference type="SUPFAM" id="SSF63763">
    <property type="entry name" value="SAND domain-like"/>
    <property type="match status" value="2"/>
</dbReference>
<dbReference type="Pfam" id="PF00439">
    <property type="entry name" value="Bromodomain"/>
    <property type="match status" value="1"/>
</dbReference>
<dbReference type="OMA" id="CMENPQT"/>
<dbReference type="PROSITE" id="PS50016">
    <property type="entry name" value="ZF_PHD_2"/>
    <property type="match status" value="1"/>
</dbReference>
<keyword evidence="6" id="KW-0539">Nucleus</keyword>
<evidence type="ECO:0000256" key="8">
    <source>
        <dbReference type="PROSITE-ProRule" id="PRU00146"/>
    </source>
</evidence>
<dbReference type="PANTHER" id="PTHR46386">
    <property type="entry name" value="NUCLEAR BODY PROTEIN SP140"/>
    <property type="match status" value="1"/>
</dbReference>
<proteinExistence type="predicted"/>
<evidence type="ECO:0000256" key="4">
    <source>
        <dbReference type="ARBA" id="ARBA00022833"/>
    </source>
</evidence>
<reference evidence="14" key="2">
    <citation type="submission" date="2025-08" db="UniProtKB">
        <authorList>
            <consortium name="Ensembl"/>
        </authorList>
    </citation>
    <scope>IDENTIFICATION</scope>
</reference>
<dbReference type="PROSITE" id="PS51414">
    <property type="entry name" value="HSR"/>
    <property type="match status" value="1"/>
</dbReference>
<evidence type="ECO:0000259" key="13">
    <source>
        <dbReference type="PROSITE" id="PS51414"/>
    </source>
</evidence>